<evidence type="ECO:0000313" key="2">
    <source>
        <dbReference type="Proteomes" id="UP000050795"/>
    </source>
</evidence>
<dbReference type="Proteomes" id="UP000050795">
    <property type="component" value="Unassembled WGS sequence"/>
</dbReference>
<feature type="compositionally biased region" description="Basic and acidic residues" evidence="1">
    <location>
        <begin position="13"/>
        <end position="30"/>
    </location>
</feature>
<feature type="region of interest" description="Disordered" evidence="1">
    <location>
        <begin position="123"/>
        <end position="169"/>
    </location>
</feature>
<protein>
    <submittedName>
        <fullName evidence="3">Uncharacterized protein</fullName>
    </submittedName>
</protein>
<feature type="compositionally biased region" description="Polar residues" evidence="1">
    <location>
        <begin position="74"/>
        <end position="89"/>
    </location>
</feature>
<reference evidence="3" key="2">
    <citation type="submission" date="2023-11" db="UniProtKB">
        <authorList>
            <consortium name="WormBaseParasite"/>
        </authorList>
    </citation>
    <scope>IDENTIFICATION</scope>
</reference>
<feature type="compositionally biased region" description="Polar residues" evidence="1">
    <location>
        <begin position="132"/>
        <end position="146"/>
    </location>
</feature>
<feature type="region of interest" description="Disordered" evidence="1">
    <location>
        <begin position="190"/>
        <end position="209"/>
    </location>
</feature>
<feature type="compositionally biased region" description="Low complexity" evidence="1">
    <location>
        <begin position="632"/>
        <end position="641"/>
    </location>
</feature>
<feature type="region of interest" description="Disordered" evidence="1">
    <location>
        <begin position="628"/>
        <end position="649"/>
    </location>
</feature>
<feature type="region of interest" description="Disordered" evidence="1">
    <location>
        <begin position="707"/>
        <end position="733"/>
    </location>
</feature>
<feature type="region of interest" description="Disordered" evidence="1">
    <location>
        <begin position="1"/>
        <end position="30"/>
    </location>
</feature>
<dbReference type="AlphaFoldDB" id="A0AA85JNG3"/>
<evidence type="ECO:0000256" key="1">
    <source>
        <dbReference type="SAM" id="MobiDB-lite"/>
    </source>
</evidence>
<sequence>MMMHHIKQSQSPERWEERSTLPRKISDGDTSKQNKLCAIPYIIMDNETTKRVIEAVDKAIENFQQKQKQSQNKGSYNLDSYAYNSSQSTSKRKLPSSFVHRSRVQRIIDDFLCKAKKRGLYNRTSKEKRQCSHANNCQSVSNSQPVESVHSKESSQNFRDQSPPKMDESFAFKPVDLSADIFDHDFHHTHSSGFHSRSNSPDPFEQQRNQNKSEILSNYGFAIQDDNKLKGKEFMLFENPCDVHLLDCNSNRRIQTMNSPSRDYLLHPRFMQNPFDEERKLHNIPENKKLNFTDITKKFGRSQTTSSAPLNYTKPCFFSQQPTTYHHHHHQLNEEINDKAFEKFDVGICGRCNKLYNKCITHNDEQDYAFIDKHQTSQDSKQIPVASYTTSRENWVPNFSSQPCHSNNMNFCTNKQNDYAPQEFGNDCQLRHFDDRDPDQLIDQHHCNCCIHKYFTNSSHSHMAQTTFHKNMSHYLGDHFHSSFKDLNPQKALSKSISDNGFKRADPIYNQMNKTYTIEEPCQSFNPERFYQNERQSSYFSGKNDHCRPFIDHHIKYNVESKHENAIHSPDMPYFKEDKAISKTKNTSKISDQTYKEDGKCEHLSCTKIVQRKQDSSKILCCTDGRKAMENSKSQQKQPSSSKEKRFLHDETILASDWNTDRRLMTPTVNQLPQALATSTPFIQSIDDDRKFGRKVTQQPKVFYSFQEKKMGEPSNDDNGDETESSSLTTHFLKEAGKSISLETIGYIENEE</sequence>
<keyword evidence="2" id="KW-1185">Reference proteome</keyword>
<organism evidence="2 3">
    <name type="scientific">Trichobilharzia regenti</name>
    <name type="common">Nasal bird schistosome</name>
    <dbReference type="NCBI Taxonomy" id="157069"/>
    <lineage>
        <taxon>Eukaryota</taxon>
        <taxon>Metazoa</taxon>
        <taxon>Spiralia</taxon>
        <taxon>Lophotrochozoa</taxon>
        <taxon>Platyhelminthes</taxon>
        <taxon>Trematoda</taxon>
        <taxon>Digenea</taxon>
        <taxon>Strigeidida</taxon>
        <taxon>Schistosomatoidea</taxon>
        <taxon>Schistosomatidae</taxon>
        <taxon>Trichobilharzia</taxon>
    </lineage>
</organism>
<feature type="compositionally biased region" description="Acidic residues" evidence="1">
    <location>
        <begin position="715"/>
        <end position="724"/>
    </location>
</feature>
<dbReference type="WBParaSite" id="TREG1_30490.1">
    <property type="protein sequence ID" value="TREG1_30490.1"/>
    <property type="gene ID" value="TREG1_30490"/>
</dbReference>
<feature type="compositionally biased region" description="Low complexity" evidence="1">
    <location>
        <begin position="64"/>
        <end position="73"/>
    </location>
</feature>
<name>A0AA85JNG3_TRIRE</name>
<feature type="compositionally biased region" description="Polar residues" evidence="1">
    <location>
        <begin position="191"/>
        <end position="209"/>
    </location>
</feature>
<reference evidence="2" key="1">
    <citation type="submission" date="2022-06" db="EMBL/GenBank/DDBJ databases">
        <authorList>
            <person name="Berger JAMES D."/>
            <person name="Berger JAMES D."/>
        </authorList>
    </citation>
    <scope>NUCLEOTIDE SEQUENCE [LARGE SCALE GENOMIC DNA]</scope>
</reference>
<accession>A0AA85JNG3</accession>
<proteinExistence type="predicted"/>
<evidence type="ECO:0000313" key="3">
    <source>
        <dbReference type="WBParaSite" id="TREG1_30490.1"/>
    </source>
</evidence>
<feature type="region of interest" description="Disordered" evidence="1">
    <location>
        <begin position="64"/>
        <end position="98"/>
    </location>
</feature>